<feature type="compositionally biased region" description="Pro residues" evidence="4">
    <location>
        <begin position="75"/>
        <end position="90"/>
    </location>
</feature>
<dbReference type="InterPro" id="IPR033467">
    <property type="entry name" value="Tesmin/TSO1-like_CXC"/>
</dbReference>
<dbReference type="PROSITE" id="PS51634">
    <property type="entry name" value="CRC"/>
    <property type="match status" value="1"/>
</dbReference>
<feature type="region of interest" description="Disordered" evidence="4">
    <location>
        <begin position="1"/>
        <end position="93"/>
    </location>
</feature>
<evidence type="ECO:0000256" key="4">
    <source>
        <dbReference type="SAM" id="MobiDB-lite"/>
    </source>
</evidence>
<feature type="domain" description="CRC" evidence="5">
    <location>
        <begin position="129"/>
        <end position="200"/>
    </location>
</feature>
<dbReference type="EMBL" id="NBIV01000214">
    <property type="protein sequence ID" value="PXF41486.1"/>
    <property type="molecule type" value="Genomic_DNA"/>
</dbReference>
<proteinExistence type="inferred from homology"/>
<comment type="similarity">
    <text evidence="2">Belongs to the lin-54 family.</text>
</comment>
<organism evidence="6 7">
    <name type="scientific">Gracilariopsis chorda</name>
    <dbReference type="NCBI Taxonomy" id="448386"/>
    <lineage>
        <taxon>Eukaryota</taxon>
        <taxon>Rhodophyta</taxon>
        <taxon>Florideophyceae</taxon>
        <taxon>Rhodymeniophycidae</taxon>
        <taxon>Gracilariales</taxon>
        <taxon>Gracilariaceae</taxon>
        <taxon>Gracilariopsis</taxon>
    </lineage>
</organism>
<dbReference type="PANTHER" id="PTHR12446">
    <property type="entry name" value="TESMIN/TSO1-RELATED"/>
    <property type="match status" value="1"/>
</dbReference>
<accession>A0A2V3IHA2</accession>
<dbReference type="Proteomes" id="UP000247409">
    <property type="component" value="Unassembled WGS sequence"/>
</dbReference>
<evidence type="ECO:0000256" key="2">
    <source>
        <dbReference type="ARBA" id="ARBA00007267"/>
    </source>
</evidence>
<dbReference type="InterPro" id="IPR005172">
    <property type="entry name" value="CRC"/>
</dbReference>
<protein>
    <submittedName>
        <fullName evidence="6">Protein lin-54-like</fullName>
    </submittedName>
</protein>
<feature type="region of interest" description="Disordered" evidence="4">
    <location>
        <begin position="217"/>
        <end position="244"/>
    </location>
</feature>
<dbReference type="STRING" id="448386.A0A2V3IHA2"/>
<reference evidence="6 7" key="1">
    <citation type="journal article" date="2018" name="Mol. Biol. Evol.">
        <title>Analysis of the draft genome of the red seaweed Gracilariopsis chorda provides insights into genome size evolution in Rhodophyta.</title>
        <authorList>
            <person name="Lee J."/>
            <person name="Yang E.C."/>
            <person name="Graf L."/>
            <person name="Yang J.H."/>
            <person name="Qiu H."/>
            <person name="Zel Zion U."/>
            <person name="Chan C.X."/>
            <person name="Stephens T.G."/>
            <person name="Weber A.P.M."/>
            <person name="Boo G.H."/>
            <person name="Boo S.M."/>
            <person name="Kim K.M."/>
            <person name="Shin Y."/>
            <person name="Jung M."/>
            <person name="Lee S.J."/>
            <person name="Yim H.S."/>
            <person name="Lee J.H."/>
            <person name="Bhattacharya D."/>
            <person name="Yoon H.S."/>
        </authorList>
    </citation>
    <scope>NUCLEOTIDE SEQUENCE [LARGE SCALE GENOMIC DNA]</scope>
    <source>
        <strain evidence="6 7">SKKU-2015</strain>
        <tissue evidence="6">Whole body</tissue>
    </source>
</reference>
<evidence type="ECO:0000313" key="7">
    <source>
        <dbReference type="Proteomes" id="UP000247409"/>
    </source>
</evidence>
<evidence type="ECO:0000256" key="3">
    <source>
        <dbReference type="ARBA" id="ARBA00023242"/>
    </source>
</evidence>
<dbReference type="InterPro" id="IPR028307">
    <property type="entry name" value="Lin-54_fam"/>
</dbReference>
<dbReference type="AlphaFoldDB" id="A0A2V3IHA2"/>
<dbReference type="GO" id="GO:0006355">
    <property type="term" value="P:regulation of DNA-templated transcription"/>
    <property type="evidence" value="ECO:0007669"/>
    <property type="project" value="TreeGrafter"/>
</dbReference>
<comment type="caution">
    <text evidence="6">The sequence shown here is derived from an EMBL/GenBank/DDBJ whole genome shotgun (WGS) entry which is preliminary data.</text>
</comment>
<dbReference type="OrthoDB" id="10645452at2759"/>
<gene>
    <name evidence="6" type="ORF">BWQ96_08793</name>
</gene>
<feature type="compositionally biased region" description="Low complexity" evidence="4">
    <location>
        <begin position="217"/>
        <end position="226"/>
    </location>
</feature>
<dbReference type="SMART" id="SM01114">
    <property type="entry name" value="CXC"/>
    <property type="match status" value="1"/>
</dbReference>
<evidence type="ECO:0000313" key="6">
    <source>
        <dbReference type="EMBL" id="PXF41486.1"/>
    </source>
</evidence>
<evidence type="ECO:0000256" key="1">
    <source>
        <dbReference type="ARBA" id="ARBA00004123"/>
    </source>
</evidence>
<keyword evidence="7" id="KW-1185">Reference proteome</keyword>
<name>A0A2V3IHA2_9FLOR</name>
<keyword evidence="3" id="KW-0539">Nucleus</keyword>
<evidence type="ECO:0000259" key="5">
    <source>
        <dbReference type="PROSITE" id="PS51634"/>
    </source>
</evidence>
<sequence length="429" mass="46123">MTEPTTPLRPSPTRPIDPILGPSSSPDPLFAGASFATPQLSPSAARFNPDDLLVSPPPPPATPDLRRKLFAAPDPFIPHPSTPPTPTPPRRPAHRPLLTPTPHHIPIPPRNLRTKSMSSLHRAPNSDLAVRQARSTVLSRDPRAFEPRIKAAPTTSDIHTKGCNCRKGCSKNYCVCRELRVACGPRCTCSGPNGCQNRSVHSERNNLSEQLRSKLPSVATAAAASAAPPPPVEAGSGGAHGRKPVVSAKRNHLEHLTPPSPLPAAFSAAFSPGFLPLTALSPPLKLPDDPFDDLQNVMSDPNDPLISPEAMNPRTSHPILAPPVNRRITLDDDLSLLPVDNKSVDCLIGASSCTPKHAVKISSSLDLNSSPTTDGKLFRTNSTPSKLRSGLSYSLRQTDRIDKCSRPRLLPRILRVKMGSGRALKRFHI</sequence>
<comment type="subcellular location">
    <subcellularLocation>
        <location evidence="1">Nucleus</location>
    </subcellularLocation>
</comment>
<dbReference type="PANTHER" id="PTHR12446:SF34">
    <property type="entry name" value="PROTEIN LIN-54 HOMOLOG"/>
    <property type="match status" value="1"/>
</dbReference>
<dbReference type="GO" id="GO:0005634">
    <property type="term" value="C:nucleus"/>
    <property type="evidence" value="ECO:0007669"/>
    <property type="project" value="UniProtKB-SubCell"/>
</dbReference>